<dbReference type="PANTHER" id="PTHR43652:SF2">
    <property type="entry name" value="BASIC AMINO ACID ANTIPORTER YFCC-RELATED"/>
    <property type="match status" value="1"/>
</dbReference>
<feature type="domain" description="RCK C-terminal" evidence="8">
    <location>
        <begin position="295"/>
        <end position="379"/>
    </location>
</feature>
<feature type="transmembrane region" description="Helical" evidence="7">
    <location>
        <begin position="400"/>
        <end position="430"/>
    </location>
</feature>
<protein>
    <submittedName>
        <fullName evidence="9">SLC13 family permease</fullName>
    </submittedName>
</protein>
<dbReference type="InterPro" id="IPR006037">
    <property type="entry name" value="RCK_C"/>
</dbReference>
<dbReference type="InterPro" id="IPR004680">
    <property type="entry name" value="Cit_transptr-like_dom"/>
</dbReference>
<dbReference type="InterPro" id="IPR051679">
    <property type="entry name" value="DASS-Related_Transporters"/>
</dbReference>
<feature type="transmembrane region" description="Helical" evidence="7">
    <location>
        <begin position="565"/>
        <end position="588"/>
    </location>
</feature>
<dbReference type="Pfam" id="PF02080">
    <property type="entry name" value="TrkA_C"/>
    <property type="match status" value="1"/>
</dbReference>
<name>A0A6M1LP87_9PROT</name>
<evidence type="ECO:0000256" key="3">
    <source>
        <dbReference type="ARBA" id="ARBA00022692"/>
    </source>
</evidence>
<feature type="transmembrane region" description="Helical" evidence="7">
    <location>
        <begin position="442"/>
        <end position="460"/>
    </location>
</feature>
<evidence type="ECO:0000256" key="4">
    <source>
        <dbReference type="ARBA" id="ARBA00022737"/>
    </source>
</evidence>
<feature type="transmembrane region" description="Helical" evidence="7">
    <location>
        <begin position="472"/>
        <end position="500"/>
    </location>
</feature>
<dbReference type="Gene3D" id="3.30.70.1450">
    <property type="entry name" value="Regulator of K+ conductance, C-terminal domain"/>
    <property type="match status" value="2"/>
</dbReference>
<dbReference type="GO" id="GO:0005886">
    <property type="term" value="C:plasma membrane"/>
    <property type="evidence" value="ECO:0007669"/>
    <property type="project" value="TreeGrafter"/>
</dbReference>
<evidence type="ECO:0000313" key="9">
    <source>
        <dbReference type="EMBL" id="NGM22191.1"/>
    </source>
</evidence>
<dbReference type="GO" id="GO:0008324">
    <property type="term" value="F:monoatomic cation transmembrane transporter activity"/>
    <property type="evidence" value="ECO:0007669"/>
    <property type="project" value="InterPro"/>
</dbReference>
<accession>A0A6M1LP87</accession>
<dbReference type="AlphaFoldDB" id="A0A6M1LP87"/>
<reference evidence="9 10" key="1">
    <citation type="submission" date="2020-03" db="EMBL/GenBank/DDBJ databases">
        <title>Roseomonas stagni sp. nov., isolated from pond water in Japan.</title>
        <authorList>
            <person name="Furuhata K."/>
            <person name="Miyamoto H."/>
            <person name="Goto K."/>
        </authorList>
    </citation>
    <scope>NUCLEOTIDE SEQUENCE [LARGE SCALE GENOMIC DNA]</scope>
    <source>
        <strain evidence="9 10">PeD5</strain>
    </source>
</reference>
<evidence type="ECO:0000256" key="6">
    <source>
        <dbReference type="ARBA" id="ARBA00023136"/>
    </source>
</evidence>
<keyword evidence="10" id="KW-1185">Reference proteome</keyword>
<dbReference type="InterPro" id="IPR036721">
    <property type="entry name" value="RCK_C_sf"/>
</dbReference>
<evidence type="ECO:0000256" key="2">
    <source>
        <dbReference type="ARBA" id="ARBA00022448"/>
    </source>
</evidence>
<dbReference type="RefSeq" id="WP_164696092.1">
    <property type="nucleotide sequence ID" value="NZ_JAAIKB010000008.1"/>
</dbReference>
<feature type="transmembrane region" description="Helical" evidence="7">
    <location>
        <begin position="135"/>
        <end position="160"/>
    </location>
</feature>
<keyword evidence="3 7" id="KW-0812">Transmembrane</keyword>
<evidence type="ECO:0000259" key="8">
    <source>
        <dbReference type="PROSITE" id="PS51202"/>
    </source>
</evidence>
<evidence type="ECO:0000313" key="10">
    <source>
        <dbReference type="Proteomes" id="UP000475385"/>
    </source>
</evidence>
<keyword evidence="5 7" id="KW-1133">Transmembrane helix</keyword>
<feature type="transmembrane region" description="Helical" evidence="7">
    <location>
        <begin position="95"/>
        <end position="123"/>
    </location>
</feature>
<dbReference type="Proteomes" id="UP000475385">
    <property type="component" value="Unassembled WGS sequence"/>
</dbReference>
<dbReference type="SUPFAM" id="SSF116726">
    <property type="entry name" value="TrkA C-terminal domain-like"/>
    <property type="match status" value="2"/>
</dbReference>
<gene>
    <name evidence="9" type="ORF">G3576_19385</name>
</gene>
<dbReference type="GO" id="GO:0006813">
    <property type="term" value="P:potassium ion transport"/>
    <property type="evidence" value="ECO:0007669"/>
    <property type="project" value="InterPro"/>
</dbReference>
<dbReference type="CDD" id="cd01115">
    <property type="entry name" value="SLC13_permease"/>
    <property type="match status" value="1"/>
</dbReference>
<keyword evidence="6 7" id="KW-0472">Membrane</keyword>
<evidence type="ECO:0000256" key="7">
    <source>
        <dbReference type="SAM" id="Phobius"/>
    </source>
</evidence>
<organism evidence="9 10">
    <name type="scientific">Falsiroseomonas algicola</name>
    <dbReference type="NCBI Taxonomy" id="2716930"/>
    <lineage>
        <taxon>Bacteria</taxon>
        <taxon>Pseudomonadati</taxon>
        <taxon>Pseudomonadota</taxon>
        <taxon>Alphaproteobacteria</taxon>
        <taxon>Acetobacterales</taxon>
        <taxon>Roseomonadaceae</taxon>
        <taxon>Falsiroseomonas</taxon>
    </lineage>
</organism>
<keyword evidence="2" id="KW-0813">Transport</keyword>
<dbReference type="PROSITE" id="PS51202">
    <property type="entry name" value="RCK_C"/>
    <property type="match status" value="2"/>
</dbReference>
<comment type="subcellular location">
    <subcellularLocation>
        <location evidence="1">Membrane</location>
        <topology evidence="1">Multi-pass membrane protein</topology>
    </subcellularLocation>
</comment>
<keyword evidence="4" id="KW-0677">Repeat</keyword>
<dbReference type="EMBL" id="JAAIKB010000008">
    <property type="protein sequence ID" value="NGM22191.1"/>
    <property type="molecule type" value="Genomic_DNA"/>
</dbReference>
<sequence length="590" mass="60644">MTIDQAIAFAILGCTIAAFIHGRLPYDLVALLSLFAAVVSGVVPAEKAFSGFSDDVVIIVAGALLVSGAVARSGAVEAAMRPLLPHLKGGPAVQVPILAAVVMVLSAVTKNVGALAILMPVAFQLARRTGTSPSALLMPMAFAALLGGLVTLVGTSPNIIVSRLREEMQGQPFGLLDFAPVGGCIALAGLVVLALGWRLLPGGQRASGGKAAAFTLSHYSTEARLPAEGGMVGSTVAELAALGEGEVRVTALIRDGARQVPGDAEVLRPADRVMLAGEADDLDAFIARSGLTLVGERQELPADAAEVVEGVVTGESPLVGATPSGFDLHGRTGLNLIAVSRRGQTIDEKLSELRFRAGDVVILKGEAEAVPHAMGGLRILPLSERNVPLGRNRRGWVPPLVLAIAMGLVAAHVVPVSIAFFGAAVVLLALRAMSMREAYETVEWPVIVLLAALIPVSEAIRTTGGTELVAGWLAVAAAAVPPIAAMALMMVVAMAVTPFLNNAATVLVMGPVGASLAQQLGLSPDPFLMAVAIGAASDFLTPIGHQCNTLVMGPGGYRFQDYWRLGLPLSATVLIVGVPAVAFFWPLAPA</sequence>
<feature type="domain" description="RCK C-terminal" evidence="8">
    <location>
        <begin position="208"/>
        <end position="291"/>
    </location>
</feature>
<comment type="caution">
    <text evidence="9">The sequence shown here is derived from an EMBL/GenBank/DDBJ whole genome shotgun (WGS) entry which is preliminary data.</text>
</comment>
<dbReference type="Pfam" id="PF03600">
    <property type="entry name" value="CitMHS"/>
    <property type="match status" value="1"/>
</dbReference>
<feature type="transmembrane region" description="Helical" evidence="7">
    <location>
        <begin position="57"/>
        <end position="75"/>
    </location>
</feature>
<evidence type="ECO:0000256" key="5">
    <source>
        <dbReference type="ARBA" id="ARBA00022989"/>
    </source>
</evidence>
<dbReference type="PANTHER" id="PTHR43652">
    <property type="entry name" value="BASIC AMINO ACID ANTIPORTER YFCC-RELATED"/>
    <property type="match status" value="1"/>
</dbReference>
<proteinExistence type="predicted"/>
<evidence type="ECO:0000256" key="1">
    <source>
        <dbReference type="ARBA" id="ARBA00004141"/>
    </source>
</evidence>
<feature type="transmembrane region" description="Helical" evidence="7">
    <location>
        <begin position="180"/>
        <end position="200"/>
    </location>
</feature>